<dbReference type="InterPro" id="IPR050741">
    <property type="entry name" value="Acyl-CoA_dehydrogenase"/>
</dbReference>
<dbReference type="InterPro" id="IPR046373">
    <property type="entry name" value="Acyl-CoA_Oxase/DH_mid-dom_sf"/>
</dbReference>
<evidence type="ECO:0000256" key="4">
    <source>
        <dbReference type="ARBA" id="ARBA00022630"/>
    </source>
</evidence>
<comment type="subunit">
    <text evidence="3">Homodimer.</text>
</comment>
<dbReference type="PANTHER" id="PTHR48083:SF13">
    <property type="entry name" value="ACYL-COA DEHYDROGENASE FAMILY MEMBER 11"/>
    <property type="match status" value="1"/>
</dbReference>
<feature type="region of interest" description="Disordered" evidence="7">
    <location>
        <begin position="418"/>
        <end position="439"/>
    </location>
</feature>
<dbReference type="Gene3D" id="1.10.540.10">
    <property type="entry name" value="Acyl-CoA dehydrogenase/oxidase, N-terminal domain"/>
    <property type="match status" value="1"/>
</dbReference>
<comment type="similarity">
    <text evidence="2">Belongs to the acyl-CoA dehydrogenase family.</text>
</comment>
<dbReference type="Pfam" id="PF02770">
    <property type="entry name" value="Acyl-CoA_dh_M"/>
    <property type="match status" value="1"/>
</dbReference>
<evidence type="ECO:0000313" key="11">
    <source>
        <dbReference type="EMBL" id="CAB4610878.1"/>
    </source>
</evidence>
<proteinExistence type="inferred from homology"/>
<dbReference type="GO" id="GO:0005737">
    <property type="term" value="C:cytoplasm"/>
    <property type="evidence" value="ECO:0007669"/>
    <property type="project" value="TreeGrafter"/>
</dbReference>
<keyword evidence="4" id="KW-0285">Flavoprotein</keyword>
<sequence length="439" mass="48162">MPKPGMHSGVETDEGLNLAMSQKVQPLYNAVKKFIAEEVEPATEEFYALGEGRADRWSYAPGQLEILEGLKSKARERGLWNFFLPDAATGEGLSNLDYAYIAVELGKSPLASESMNCAAPDTGNMEVLERVGTPEQKAKWLEPLLKGEIRSAYAMTEPDVASSDAKNIACRAELDGDEWVINGEKYYISGAGDPRCKIMIVMLLTSPDGPPSRKHSQILVPMDTPGVEIVGPMEVFGEDDAPHGHMHLRFNNVRVPKDNLLLGEGRGFEISQVRLGPGRIHHCMRSIGAAERALELMVRRGLTREAFGRPIARLGKNPEVIAKARIEIEACRLMVLRAAKAMDTLGNAEARVWVSAIKAMVPIRVCQIIDDAIQMHGATGVSQWTPLARMYASQRTLRLADGPDEVHWGVVARAETTRYEGESTPPKPSSYRGMFSGPS</sequence>
<dbReference type="FunFam" id="2.40.110.10:FF:000002">
    <property type="entry name" value="Acyl-CoA dehydrogenase fadE12"/>
    <property type="match status" value="1"/>
</dbReference>
<dbReference type="InterPro" id="IPR006091">
    <property type="entry name" value="Acyl-CoA_Oxase/DH_mid-dom"/>
</dbReference>
<dbReference type="SUPFAM" id="SSF56645">
    <property type="entry name" value="Acyl-CoA dehydrogenase NM domain-like"/>
    <property type="match status" value="1"/>
</dbReference>
<dbReference type="GO" id="GO:0050660">
    <property type="term" value="F:flavin adenine dinucleotide binding"/>
    <property type="evidence" value="ECO:0007669"/>
    <property type="project" value="InterPro"/>
</dbReference>
<dbReference type="Gene3D" id="1.20.140.10">
    <property type="entry name" value="Butyryl-CoA Dehydrogenase, subunit A, domain 3"/>
    <property type="match status" value="1"/>
</dbReference>
<dbReference type="InterPro" id="IPR037069">
    <property type="entry name" value="AcylCoA_DH/ox_N_sf"/>
</dbReference>
<evidence type="ECO:0000259" key="9">
    <source>
        <dbReference type="Pfam" id="PF02770"/>
    </source>
</evidence>
<keyword evidence="5" id="KW-0274">FAD</keyword>
<evidence type="ECO:0000256" key="2">
    <source>
        <dbReference type="ARBA" id="ARBA00009347"/>
    </source>
</evidence>
<feature type="domain" description="Acyl-CoA oxidase/dehydrogenase middle" evidence="9">
    <location>
        <begin position="152"/>
        <end position="248"/>
    </location>
</feature>
<evidence type="ECO:0000256" key="6">
    <source>
        <dbReference type="ARBA" id="ARBA00023002"/>
    </source>
</evidence>
<dbReference type="SUPFAM" id="SSF47203">
    <property type="entry name" value="Acyl-CoA dehydrogenase C-terminal domain-like"/>
    <property type="match status" value="1"/>
</dbReference>
<feature type="domain" description="Acyl-CoA dehydrogenase/oxidase C-terminal" evidence="8">
    <location>
        <begin position="265"/>
        <end position="414"/>
    </location>
</feature>
<dbReference type="GO" id="GO:0033539">
    <property type="term" value="P:fatty acid beta-oxidation using acyl-CoA dehydrogenase"/>
    <property type="evidence" value="ECO:0007669"/>
    <property type="project" value="TreeGrafter"/>
</dbReference>
<dbReference type="Pfam" id="PF00441">
    <property type="entry name" value="Acyl-CoA_dh_1"/>
    <property type="match status" value="1"/>
</dbReference>
<dbReference type="InterPro" id="IPR009075">
    <property type="entry name" value="AcylCo_DH/oxidase_C"/>
</dbReference>
<evidence type="ECO:0000256" key="1">
    <source>
        <dbReference type="ARBA" id="ARBA00001974"/>
    </source>
</evidence>
<feature type="domain" description="Acyl-CoA dehydrogenase/oxidase N-terminal" evidence="10">
    <location>
        <begin position="27"/>
        <end position="148"/>
    </location>
</feature>
<name>A0A6J6HQN5_9ZZZZ</name>
<dbReference type="AlphaFoldDB" id="A0A6J6HQN5"/>
<comment type="cofactor">
    <cofactor evidence="1">
        <name>FAD</name>
        <dbReference type="ChEBI" id="CHEBI:57692"/>
    </cofactor>
</comment>
<reference evidence="11" key="1">
    <citation type="submission" date="2020-05" db="EMBL/GenBank/DDBJ databases">
        <authorList>
            <person name="Chiriac C."/>
            <person name="Salcher M."/>
            <person name="Ghai R."/>
            <person name="Kavagutti S V."/>
        </authorList>
    </citation>
    <scope>NUCLEOTIDE SEQUENCE</scope>
</reference>
<dbReference type="Gene3D" id="2.40.110.10">
    <property type="entry name" value="Butyryl-CoA Dehydrogenase, subunit A, domain 2"/>
    <property type="match status" value="1"/>
</dbReference>
<dbReference type="GO" id="GO:0003995">
    <property type="term" value="F:acyl-CoA dehydrogenase activity"/>
    <property type="evidence" value="ECO:0007669"/>
    <property type="project" value="TreeGrafter"/>
</dbReference>
<organism evidence="11">
    <name type="scientific">freshwater metagenome</name>
    <dbReference type="NCBI Taxonomy" id="449393"/>
    <lineage>
        <taxon>unclassified sequences</taxon>
        <taxon>metagenomes</taxon>
        <taxon>ecological metagenomes</taxon>
    </lineage>
</organism>
<protein>
    <submittedName>
        <fullName evidence="11">Unannotated protein</fullName>
    </submittedName>
</protein>
<dbReference type="InterPro" id="IPR036250">
    <property type="entry name" value="AcylCo_DH-like_C"/>
</dbReference>
<gene>
    <name evidence="11" type="ORF">UFOPK1874_00412</name>
</gene>
<dbReference type="Pfam" id="PF02771">
    <property type="entry name" value="Acyl-CoA_dh_N"/>
    <property type="match status" value="1"/>
</dbReference>
<dbReference type="PANTHER" id="PTHR48083">
    <property type="entry name" value="MEDIUM-CHAIN SPECIFIC ACYL-COA DEHYDROGENASE, MITOCHONDRIAL-RELATED"/>
    <property type="match status" value="1"/>
</dbReference>
<evidence type="ECO:0000256" key="3">
    <source>
        <dbReference type="ARBA" id="ARBA00011738"/>
    </source>
</evidence>
<dbReference type="EMBL" id="CAEZUX010000029">
    <property type="protein sequence ID" value="CAB4610878.1"/>
    <property type="molecule type" value="Genomic_DNA"/>
</dbReference>
<accession>A0A6J6HQN5</accession>
<dbReference type="InterPro" id="IPR009100">
    <property type="entry name" value="AcylCoA_DH/oxidase_NM_dom_sf"/>
</dbReference>
<dbReference type="InterPro" id="IPR013786">
    <property type="entry name" value="AcylCoA_DH/ox_N"/>
</dbReference>
<evidence type="ECO:0000256" key="7">
    <source>
        <dbReference type="SAM" id="MobiDB-lite"/>
    </source>
</evidence>
<keyword evidence="6" id="KW-0560">Oxidoreductase</keyword>
<evidence type="ECO:0000259" key="10">
    <source>
        <dbReference type="Pfam" id="PF02771"/>
    </source>
</evidence>
<evidence type="ECO:0000256" key="5">
    <source>
        <dbReference type="ARBA" id="ARBA00022827"/>
    </source>
</evidence>
<evidence type="ECO:0000259" key="8">
    <source>
        <dbReference type="Pfam" id="PF00441"/>
    </source>
</evidence>